<dbReference type="Proteomes" id="UP000515154">
    <property type="component" value="Unplaced"/>
</dbReference>
<dbReference type="AlphaFoldDB" id="A0A6P7TVD2"/>
<dbReference type="PANTHER" id="PTHR21301:SF10">
    <property type="entry name" value="REVERSE TRANSCRIPTASE DOMAIN-CONTAINING PROTEIN"/>
    <property type="match status" value="1"/>
</dbReference>
<name>A0A6P7TVD2_9MOLL</name>
<dbReference type="KEGG" id="osn:115227088"/>
<protein>
    <submittedName>
        <fullName evidence="3">Uncharacterized protein LOC115227088</fullName>
    </submittedName>
</protein>
<dbReference type="PANTHER" id="PTHR21301">
    <property type="entry name" value="REVERSE TRANSCRIPTASE"/>
    <property type="match status" value="1"/>
</dbReference>
<feature type="non-terminal residue" evidence="3">
    <location>
        <position position="170"/>
    </location>
</feature>
<evidence type="ECO:0000313" key="2">
    <source>
        <dbReference type="Proteomes" id="UP000515154"/>
    </source>
</evidence>
<gene>
    <name evidence="3" type="primary">LOC115227088</name>
</gene>
<evidence type="ECO:0000313" key="3">
    <source>
        <dbReference type="RefSeq" id="XP_029653875.1"/>
    </source>
</evidence>
<dbReference type="PROSITE" id="PS50878">
    <property type="entry name" value="RT_POL"/>
    <property type="match status" value="1"/>
</dbReference>
<evidence type="ECO:0000259" key="1">
    <source>
        <dbReference type="PROSITE" id="PS50878"/>
    </source>
</evidence>
<accession>A0A6P7TVD2</accession>
<keyword evidence="2" id="KW-1185">Reference proteome</keyword>
<dbReference type="InterPro" id="IPR000477">
    <property type="entry name" value="RT_dom"/>
</dbReference>
<reference evidence="3" key="1">
    <citation type="submission" date="2025-08" db="UniProtKB">
        <authorList>
            <consortium name="RefSeq"/>
        </authorList>
    </citation>
    <scope>IDENTIFICATION</scope>
</reference>
<sequence>MNFKCKPCLFYGLLKIHKSNIIKEACKQSSGKDLTLRPIIAGPACEIHRLSNFLDILPKPLLKYIKSFIRDDLDMQEHLPKAIKEEALLVSFDLINLYTNIPHDYGIKAIKFWLEKYSEVLPGRINQIFIIEYLKCILQNNYFLFHDAYYRQKCGIAMGTKAAPVLANLT</sequence>
<proteinExistence type="predicted"/>
<dbReference type="RefSeq" id="XP_029653875.1">
    <property type="nucleotide sequence ID" value="XM_029798015.1"/>
</dbReference>
<organism evidence="2 3">
    <name type="scientific">Octopus sinensis</name>
    <name type="common">East Asian common octopus</name>
    <dbReference type="NCBI Taxonomy" id="2607531"/>
    <lineage>
        <taxon>Eukaryota</taxon>
        <taxon>Metazoa</taxon>
        <taxon>Spiralia</taxon>
        <taxon>Lophotrochozoa</taxon>
        <taxon>Mollusca</taxon>
        <taxon>Cephalopoda</taxon>
        <taxon>Coleoidea</taxon>
        <taxon>Octopodiformes</taxon>
        <taxon>Octopoda</taxon>
        <taxon>Incirrata</taxon>
        <taxon>Octopodidae</taxon>
        <taxon>Octopus</taxon>
    </lineage>
</organism>
<feature type="domain" description="Reverse transcriptase" evidence="1">
    <location>
        <begin position="1"/>
        <end position="170"/>
    </location>
</feature>